<protein>
    <submittedName>
        <fullName evidence="2">Uncharacterized protein</fullName>
    </submittedName>
</protein>
<evidence type="ECO:0000313" key="3">
    <source>
        <dbReference type="Proteomes" id="UP001055307"/>
    </source>
</evidence>
<dbReference type="EMBL" id="BPQF01000020">
    <property type="protein sequence ID" value="GJD41370.1"/>
    <property type="molecule type" value="Genomic_DNA"/>
</dbReference>
<gene>
    <name evidence="2" type="ORF">OICFNHDK_3853</name>
</gene>
<reference evidence="2" key="1">
    <citation type="journal article" date="2016" name="Front. Microbiol.">
        <title>Genome Sequence of the Piezophilic, Mesophilic Sulfate-Reducing Bacterium Desulfovibrio indicus J2T.</title>
        <authorList>
            <person name="Cao J."/>
            <person name="Maignien L."/>
            <person name="Shao Z."/>
            <person name="Alain K."/>
            <person name="Jebbar M."/>
        </authorList>
    </citation>
    <scope>NUCLEOTIDE SEQUENCE</scope>
    <source>
        <strain evidence="2">DSM 21893</strain>
    </source>
</reference>
<evidence type="ECO:0000256" key="1">
    <source>
        <dbReference type="SAM" id="MobiDB-lite"/>
    </source>
</evidence>
<comment type="caution">
    <text evidence="2">The sequence shown here is derived from an EMBL/GenBank/DDBJ whole genome shotgun (WGS) entry which is preliminary data.</text>
</comment>
<proteinExistence type="predicted"/>
<dbReference type="Proteomes" id="UP001055307">
    <property type="component" value="Unassembled WGS sequence"/>
</dbReference>
<name>A0AAV4ZBX4_9HYPH</name>
<keyword evidence="3" id="KW-1185">Reference proteome</keyword>
<evidence type="ECO:0000313" key="2">
    <source>
        <dbReference type="EMBL" id="GJD41370.1"/>
    </source>
</evidence>
<reference evidence="2" key="2">
    <citation type="submission" date="2021-08" db="EMBL/GenBank/DDBJ databases">
        <authorList>
            <person name="Tani A."/>
            <person name="Ola A."/>
            <person name="Ogura Y."/>
            <person name="Katsura K."/>
            <person name="Hayashi T."/>
        </authorList>
    </citation>
    <scope>NUCLEOTIDE SEQUENCE</scope>
    <source>
        <strain evidence="2">DSM 21893</strain>
    </source>
</reference>
<sequence>MEEDDPSAMRSQAPHHTLDDFCGRDATPVIALYVYTERNEPPSGKVGVKDGRSAEAGVAEKGSKCRMFVAQYTADRSKTAADLVATSSLIANAV</sequence>
<accession>A0AAV4ZBX4</accession>
<dbReference type="AlphaFoldDB" id="A0AAV4ZBX4"/>
<organism evidence="2 3">
    <name type="scientific">Methylobacterium bullatum</name>
    <dbReference type="NCBI Taxonomy" id="570505"/>
    <lineage>
        <taxon>Bacteria</taxon>
        <taxon>Pseudomonadati</taxon>
        <taxon>Pseudomonadota</taxon>
        <taxon>Alphaproteobacteria</taxon>
        <taxon>Hyphomicrobiales</taxon>
        <taxon>Methylobacteriaceae</taxon>
        <taxon>Methylobacterium</taxon>
    </lineage>
</organism>
<feature type="region of interest" description="Disordered" evidence="1">
    <location>
        <begin position="1"/>
        <end position="21"/>
    </location>
</feature>